<keyword evidence="13 15" id="KW-0460">Magnesium</keyword>
<dbReference type="Gene3D" id="3.30.160.20">
    <property type="match status" value="1"/>
</dbReference>
<dbReference type="GO" id="GO:0006397">
    <property type="term" value="P:mRNA processing"/>
    <property type="evidence" value="ECO:0007669"/>
    <property type="project" value="UniProtKB-UniRule"/>
</dbReference>
<dbReference type="InterPro" id="IPR000999">
    <property type="entry name" value="RNase_III_dom"/>
</dbReference>
<dbReference type="SUPFAM" id="SSF69065">
    <property type="entry name" value="RNase III domain-like"/>
    <property type="match status" value="1"/>
</dbReference>
<dbReference type="SUPFAM" id="SSF54768">
    <property type="entry name" value="dsRNA-binding domain-like"/>
    <property type="match status" value="1"/>
</dbReference>
<evidence type="ECO:0000256" key="9">
    <source>
        <dbReference type="ARBA" id="ARBA00022722"/>
    </source>
</evidence>
<dbReference type="PROSITE" id="PS50137">
    <property type="entry name" value="DS_RBD"/>
    <property type="match status" value="1"/>
</dbReference>
<dbReference type="InterPro" id="IPR036389">
    <property type="entry name" value="RNase_III_sf"/>
</dbReference>
<comment type="caution">
    <text evidence="18">The sequence shown here is derived from an EMBL/GenBank/DDBJ whole genome shotgun (WGS) entry which is preliminary data.</text>
</comment>
<comment type="subunit">
    <text evidence="4 15">Homodimer.</text>
</comment>
<dbReference type="Pfam" id="PF00035">
    <property type="entry name" value="dsrm"/>
    <property type="match status" value="1"/>
</dbReference>
<evidence type="ECO:0000313" key="18">
    <source>
        <dbReference type="EMBL" id="NGY04446.1"/>
    </source>
</evidence>
<feature type="domain" description="RNase III" evidence="17">
    <location>
        <begin position="5"/>
        <end position="127"/>
    </location>
</feature>
<dbReference type="Proteomes" id="UP000472676">
    <property type="component" value="Unassembled WGS sequence"/>
</dbReference>
<dbReference type="PANTHER" id="PTHR11207">
    <property type="entry name" value="RIBONUCLEASE III"/>
    <property type="match status" value="1"/>
</dbReference>
<dbReference type="FunFam" id="1.10.1520.10:FF:000001">
    <property type="entry name" value="Ribonuclease 3"/>
    <property type="match status" value="1"/>
</dbReference>
<comment type="similarity">
    <text evidence="3">Belongs to the ribonuclease III family.</text>
</comment>
<keyword evidence="8 15" id="KW-0819">tRNA processing</keyword>
<keyword evidence="11 15" id="KW-0255">Endonuclease</keyword>
<dbReference type="GO" id="GO:0019843">
    <property type="term" value="F:rRNA binding"/>
    <property type="evidence" value="ECO:0007669"/>
    <property type="project" value="UniProtKB-KW"/>
</dbReference>
<dbReference type="GO" id="GO:0003725">
    <property type="term" value="F:double-stranded RNA binding"/>
    <property type="evidence" value="ECO:0007669"/>
    <property type="project" value="TreeGrafter"/>
</dbReference>
<comment type="function">
    <text evidence="15">Digests double-stranded RNA. Involved in the processing of primary rRNA transcript to yield the immediate precursors to the large and small rRNAs (23S and 16S). Processes some mRNAs, and tRNAs when they are encoded in the rRNA operon. Processes pre-crRNA and tracrRNA of type II CRISPR loci if present in the organism.</text>
</comment>
<dbReference type="GO" id="GO:0004525">
    <property type="term" value="F:ribonuclease III activity"/>
    <property type="evidence" value="ECO:0007669"/>
    <property type="project" value="UniProtKB-UniRule"/>
</dbReference>
<dbReference type="EC" id="3.1.26.3" evidence="15"/>
<accession>A0A6M2BPB9</accession>
<organism evidence="18 19">
    <name type="scientific">Solimonas terrae</name>
    <dbReference type="NCBI Taxonomy" id="1396819"/>
    <lineage>
        <taxon>Bacteria</taxon>
        <taxon>Pseudomonadati</taxon>
        <taxon>Pseudomonadota</taxon>
        <taxon>Gammaproteobacteria</taxon>
        <taxon>Nevskiales</taxon>
        <taxon>Nevskiaceae</taxon>
        <taxon>Solimonas</taxon>
    </lineage>
</organism>
<dbReference type="FunFam" id="3.30.160.20:FF:000003">
    <property type="entry name" value="Ribonuclease 3"/>
    <property type="match status" value="1"/>
</dbReference>
<evidence type="ECO:0000256" key="3">
    <source>
        <dbReference type="ARBA" id="ARBA00010183"/>
    </source>
</evidence>
<proteinExistence type="inferred from homology"/>
<keyword evidence="5 15" id="KW-0963">Cytoplasm</keyword>
<reference evidence="18 19" key="1">
    <citation type="journal article" date="2014" name="Int. J. Syst. Evol. Microbiol.">
        <title>Solimonas terrae sp. nov., isolated from soil.</title>
        <authorList>
            <person name="Kim S.J."/>
            <person name="Moon J.Y."/>
            <person name="Weon H.Y."/>
            <person name="Ahn J.H."/>
            <person name="Chen W.M."/>
            <person name="Kwon S.W."/>
        </authorList>
    </citation>
    <scope>NUCLEOTIDE SEQUENCE [LARGE SCALE GENOMIC DNA]</scope>
    <source>
        <strain evidence="18 19">KIS83-12</strain>
    </source>
</reference>
<dbReference type="GO" id="GO:0042802">
    <property type="term" value="F:identical protein binding"/>
    <property type="evidence" value="ECO:0007669"/>
    <property type="project" value="UniProtKB-ARBA"/>
</dbReference>
<dbReference type="GO" id="GO:0005737">
    <property type="term" value="C:cytoplasm"/>
    <property type="evidence" value="ECO:0007669"/>
    <property type="project" value="UniProtKB-SubCell"/>
</dbReference>
<evidence type="ECO:0000256" key="8">
    <source>
        <dbReference type="ARBA" id="ARBA00022694"/>
    </source>
</evidence>
<dbReference type="InterPro" id="IPR011907">
    <property type="entry name" value="RNase_III"/>
</dbReference>
<dbReference type="PANTHER" id="PTHR11207:SF0">
    <property type="entry name" value="RIBONUCLEASE 3"/>
    <property type="match status" value="1"/>
</dbReference>
<dbReference type="PROSITE" id="PS00517">
    <property type="entry name" value="RNASE_3_1"/>
    <property type="match status" value="1"/>
</dbReference>
<dbReference type="GO" id="GO:0046872">
    <property type="term" value="F:metal ion binding"/>
    <property type="evidence" value="ECO:0007669"/>
    <property type="project" value="UniProtKB-KW"/>
</dbReference>
<feature type="binding site" evidence="15">
    <location>
        <position position="113"/>
    </location>
    <ligand>
        <name>Mg(2+)</name>
        <dbReference type="ChEBI" id="CHEBI:18420"/>
    </ligand>
</feature>
<dbReference type="CDD" id="cd00593">
    <property type="entry name" value="RIBOc"/>
    <property type="match status" value="1"/>
</dbReference>
<dbReference type="PROSITE" id="PS50142">
    <property type="entry name" value="RNASE_3_2"/>
    <property type="match status" value="1"/>
</dbReference>
<name>A0A6M2BPB9_9GAMM</name>
<keyword evidence="14 15" id="KW-0694">RNA-binding</keyword>
<evidence type="ECO:0000256" key="13">
    <source>
        <dbReference type="ARBA" id="ARBA00022842"/>
    </source>
</evidence>
<evidence type="ECO:0000256" key="1">
    <source>
        <dbReference type="ARBA" id="ARBA00000109"/>
    </source>
</evidence>
<dbReference type="GO" id="GO:0008033">
    <property type="term" value="P:tRNA processing"/>
    <property type="evidence" value="ECO:0007669"/>
    <property type="project" value="UniProtKB-KW"/>
</dbReference>
<keyword evidence="10 15" id="KW-0479">Metal-binding</keyword>
<dbReference type="GO" id="GO:0006364">
    <property type="term" value="P:rRNA processing"/>
    <property type="evidence" value="ECO:0007669"/>
    <property type="project" value="UniProtKB-UniRule"/>
</dbReference>
<evidence type="ECO:0000259" key="16">
    <source>
        <dbReference type="PROSITE" id="PS50137"/>
    </source>
</evidence>
<dbReference type="AlphaFoldDB" id="A0A6M2BPB9"/>
<evidence type="ECO:0000256" key="7">
    <source>
        <dbReference type="ARBA" id="ARBA00022664"/>
    </source>
</evidence>
<evidence type="ECO:0000259" key="17">
    <source>
        <dbReference type="PROSITE" id="PS50142"/>
    </source>
</evidence>
<dbReference type="Gene3D" id="1.10.1520.10">
    <property type="entry name" value="Ribonuclease III domain"/>
    <property type="match status" value="1"/>
</dbReference>
<dbReference type="HAMAP" id="MF_00104">
    <property type="entry name" value="RNase_III"/>
    <property type="match status" value="1"/>
</dbReference>
<evidence type="ECO:0000256" key="11">
    <source>
        <dbReference type="ARBA" id="ARBA00022759"/>
    </source>
</evidence>
<evidence type="ECO:0000256" key="10">
    <source>
        <dbReference type="ARBA" id="ARBA00022723"/>
    </source>
</evidence>
<comment type="cofactor">
    <cofactor evidence="15">
        <name>Mg(2+)</name>
        <dbReference type="ChEBI" id="CHEBI:18420"/>
    </cofactor>
</comment>
<keyword evidence="7 15" id="KW-0507">mRNA processing</keyword>
<keyword evidence="15" id="KW-0699">rRNA-binding</keyword>
<dbReference type="GO" id="GO:0010468">
    <property type="term" value="P:regulation of gene expression"/>
    <property type="evidence" value="ECO:0007669"/>
    <property type="project" value="TreeGrafter"/>
</dbReference>
<dbReference type="EMBL" id="JAAMOW010000003">
    <property type="protein sequence ID" value="NGY04446.1"/>
    <property type="molecule type" value="Genomic_DNA"/>
</dbReference>
<keyword evidence="19" id="KW-1185">Reference proteome</keyword>
<evidence type="ECO:0000256" key="12">
    <source>
        <dbReference type="ARBA" id="ARBA00022801"/>
    </source>
</evidence>
<dbReference type="NCBIfam" id="TIGR02191">
    <property type="entry name" value="RNaseIII"/>
    <property type="match status" value="1"/>
</dbReference>
<feature type="active site" evidence="15">
    <location>
        <position position="116"/>
    </location>
</feature>
<dbReference type="InterPro" id="IPR014720">
    <property type="entry name" value="dsRBD_dom"/>
</dbReference>
<dbReference type="Pfam" id="PF14622">
    <property type="entry name" value="Ribonucleas_3_3"/>
    <property type="match status" value="1"/>
</dbReference>
<feature type="binding site" evidence="15">
    <location>
        <position position="116"/>
    </location>
    <ligand>
        <name>Mg(2+)</name>
        <dbReference type="ChEBI" id="CHEBI:18420"/>
    </ligand>
</feature>
<comment type="catalytic activity">
    <reaction evidence="1 15">
        <text>Endonucleolytic cleavage to 5'-phosphomonoester.</text>
        <dbReference type="EC" id="3.1.26.3"/>
    </reaction>
</comment>
<protein>
    <recommendedName>
        <fullName evidence="15">Ribonuclease 3</fullName>
        <ecNumber evidence="15">3.1.26.3</ecNumber>
    </recommendedName>
    <alternativeName>
        <fullName evidence="15">Ribonuclease III</fullName>
        <shortName evidence="15">RNase III</shortName>
    </alternativeName>
</protein>
<keyword evidence="9 15" id="KW-0540">Nuclease</keyword>
<evidence type="ECO:0000256" key="6">
    <source>
        <dbReference type="ARBA" id="ARBA00022552"/>
    </source>
</evidence>
<evidence type="ECO:0000256" key="14">
    <source>
        <dbReference type="ARBA" id="ARBA00022884"/>
    </source>
</evidence>
<keyword evidence="6 15" id="KW-0698">rRNA processing</keyword>
<dbReference type="RefSeq" id="WP_166253837.1">
    <property type="nucleotide sequence ID" value="NZ_JAAMOW010000003.1"/>
</dbReference>
<dbReference type="CDD" id="cd10845">
    <property type="entry name" value="DSRM_RNAse_III_family"/>
    <property type="match status" value="1"/>
</dbReference>
<dbReference type="SMART" id="SM00535">
    <property type="entry name" value="RIBOc"/>
    <property type="match status" value="1"/>
</dbReference>
<sequence>MTRVAKKLECRLGYVFHDAGLLEQALTHRSSGHVNNERLEFLGDALVNFVIADALYRLRAKAEEGPLSRLRASLVREETLAGLARELELSDALTLGESELKSGGYRRDSILADAFEAVLGAVYLDGGFEPARTVCERLFVTLLADLPDADSLKDAKTRLQEWLQAQGRPLPRYEVIEESGPPHKRQFRVRASLADADATTEAQGSSRRGAEQDAASQLLMSLQSRHA</sequence>
<comment type="subcellular location">
    <subcellularLocation>
        <location evidence="2 15">Cytoplasm</location>
    </subcellularLocation>
</comment>
<evidence type="ECO:0000256" key="2">
    <source>
        <dbReference type="ARBA" id="ARBA00004496"/>
    </source>
</evidence>
<gene>
    <name evidence="15 18" type="primary">rnc</name>
    <name evidence="18" type="ORF">G7Y85_06705</name>
</gene>
<keyword evidence="12 15" id="KW-0378">Hydrolase</keyword>
<feature type="active site" evidence="15">
    <location>
        <position position="44"/>
    </location>
</feature>
<feature type="domain" description="DRBM" evidence="16">
    <location>
        <begin position="154"/>
        <end position="224"/>
    </location>
</feature>
<evidence type="ECO:0000256" key="4">
    <source>
        <dbReference type="ARBA" id="ARBA00011738"/>
    </source>
</evidence>
<feature type="binding site" evidence="15">
    <location>
        <position position="40"/>
    </location>
    <ligand>
        <name>Mg(2+)</name>
        <dbReference type="ChEBI" id="CHEBI:18420"/>
    </ligand>
</feature>
<evidence type="ECO:0000313" key="19">
    <source>
        <dbReference type="Proteomes" id="UP000472676"/>
    </source>
</evidence>
<evidence type="ECO:0000256" key="15">
    <source>
        <dbReference type="HAMAP-Rule" id="MF_00104"/>
    </source>
</evidence>
<dbReference type="SMART" id="SM00358">
    <property type="entry name" value="DSRM"/>
    <property type="match status" value="1"/>
</dbReference>
<evidence type="ECO:0000256" key="5">
    <source>
        <dbReference type="ARBA" id="ARBA00022490"/>
    </source>
</evidence>